<evidence type="ECO:0000313" key="2">
    <source>
        <dbReference type="EMBL" id="KAK3395410.1"/>
    </source>
</evidence>
<reference evidence="2" key="2">
    <citation type="submission" date="2023-07" db="EMBL/GenBank/DDBJ databases">
        <authorList>
            <consortium name="Lawrence Berkeley National Laboratory"/>
            <person name="Haridas S."/>
            <person name="Hensen N."/>
            <person name="Bonometti L."/>
            <person name="Westerberg I."/>
            <person name="Brannstrom I.O."/>
            <person name="Guillou S."/>
            <person name="Cros-Aarteil S."/>
            <person name="Calhoun S."/>
            <person name="Kuo A."/>
            <person name="Mondo S."/>
            <person name="Pangilinan J."/>
            <person name="Riley R."/>
            <person name="LaButti K."/>
            <person name="Andreopoulos B."/>
            <person name="Lipzen A."/>
            <person name="Chen C."/>
            <person name="Yanf M."/>
            <person name="Daum C."/>
            <person name="Ng V."/>
            <person name="Clum A."/>
            <person name="Steindorff A."/>
            <person name="Ohm R."/>
            <person name="Martin F."/>
            <person name="Silar P."/>
            <person name="Natvig D."/>
            <person name="Lalanne C."/>
            <person name="Gautier V."/>
            <person name="Ament-velasquez S.L."/>
            <person name="Kruys A."/>
            <person name="Hutchinson M.I."/>
            <person name="Powell A.J."/>
            <person name="Barry K."/>
            <person name="Miller A.N."/>
            <person name="Grigoriev I.V."/>
            <person name="Debuchy R."/>
            <person name="Gladieux P."/>
            <person name="Thoren M.H."/>
            <person name="Johannesson H."/>
        </authorList>
    </citation>
    <scope>NUCLEOTIDE SEQUENCE</scope>
    <source>
        <strain evidence="2">FGSC 1904</strain>
    </source>
</reference>
<feature type="region of interest" description="Disordered" evidence="1">
    <location>
        <begin position="93"/>
        <end position="120"/>
    </location>
</feature>
<accession>A0AAE0U9D5</accession>
<dbReference type="EMBL" id="JAUTDP010000010">
    <property type="protein sequence ID" value="KAK3395410.1"/>
    <property type="molecule type" value="Genomic_DNA"/>
</dbReference>
<proteinExistence type="predicted"/>
<dbReference type="AlphaFoldDB" id="A0AAE0U9D5"/>
<organism evidence="2 3">
    <name type="scientific">Sordaria brevicollis</name>
    <dbReference type="NCBI Taxonomy" id="83679"/>
    <lineage>
        <taxon>Eukaryota</taxon>
        <taxon>Fungi</taxon>
        <taxon>Dikarya</taxon>
        <taxon>Ascomycota</taxon>
        <taxon>Pezizomycotina</taxon>
        <taxon>Sordariomycetes</taxon>
        <taxon>Sordariomycetidae</taxon>
        <taxon>Sordariales</taxon>
        <taxon>Sordariaceae</taxon>
        <taxon>Sordaria</taxon>
    </lineage>
</organism>
<reference evidence="2" key="1">
    <citation type="journal article" date="2023" name="Mol. Phylogenet. Evol.">
        <title>Genome-scale phylogeny and comparative genomics of the fungal order Sordariales.</title>
        <authorList>
            <person name="Hensen N."/>
            <person name="Bonometti L."/>
            <person name="Westerberg I."/>
            <person name="Brannstrom I.O."/>
            <person name="Guillou S."/>
            <person name="Cros-Aarteil S."/>
            <person name="Calhoun S."/>
            <person name="Haridas S."/>
            <person name="Kuo A."/>
            <person name="Mondo S."/>
            <person name="Pangilinan J."/>
            <person name="Riley R."/>
            <person name="LaButti K."/>
            <person name="Andreopoulos B."/>
            <person name="Lipzen A."/>
            <person name="Chen C."/>
            <person name="Yan M."/>
            <person name="Daum C."/>
            <person name="Ng V."/>
            <person name="Clum A."/>
            <person name="Steindorff A."/>
            <person name="Ohm R.A."/>
            <person name="Martin F."/>
            <person name="Silar P."/>
            <person name="Natvig D.O."/>
            <person name="Lalanne C."/>
            <person name="Gautier V."/>
            <person name="Ament-Velasquez S.L."/>
            <person name="Kruys A."/>
            <person name="Hutchinson M.I."/>
            <person name="Powell A.J."/>
            <person name="Barry K."/>
            <person name="Miller A.N."/>
            <person name="Grigoriev I.V."/>
            <person name="Debuchy R."/>
            <person name="Gladieux P."/>
            <person name="Hiltunen Thoren M."/>
            <person name="Johannesson H."/>
        </authorList>
    </citation>
    <scope>NUCLEOTIDE SEQUENCE</scope>
    <source>
        <strain evidence="2">FGSC 1904</strain>
    </source>
</reference>
<keyword evidence="3" id="KW-1185">Reference proteome</keyword>
<protein>
    <submittedName>
        <fullName evidence="2">Uncharacterized protein</fullName>
    </submittedName>
</protein>
<dbReference type="Proteomes" id="UP001281003">
    <property type="component" value="Unassembled WGS sequence"/>
</dbReference>
<evidence type="ECO:0000256" key="1">
    <source>
        <dbReference type="SAM" id="MobiDB-lite"/>
    </source>
</evidence>
<feature type="compositionally biased region" description="Polar residues" evidence="1">
    <location>
        <begin position="93"/>
        <end position="102"/>
    </location>
</feature>
<comment type="caution">
    <text evidence="2">The sequence shown here is derived from an EMBL/GenBank/DDBJ whole genome shotgun (WGS) entry which is preliminary data.</text>
</comment>
<name>A0AAE0U9D5_SORBR</name>
<sequence>MNIGVSHVLLIDETNMMQFTLRLPLSLPIPPEPHVKRSRSNNIVTKATETWSTPFATQQTNVRLSDGIVQFIAGKWLFNSPAGAINFETGPDSSSTTLSFSGDRNALPNPKGPKGEEKTLTEPQFGCGPSGSYLSILATRKSGPLYWTNGSLLPRSPILTPVIARPVEVPKIVVHTASAKCDSVIPWLSLEYTATVSVHVPSARRPD</sequence>
<gene>
    <name evidence="2" type="ORF">B0T20DRAFT_33966</name>
</gene>
<evidence type="ECO:0000313" key="3">
    <source>
        <dbReference type="Proteomes" id="UP001281003"/>
    </source>
</evidence>